<evidence type="ECO:0000313" key="4">
    <source>
        <dbReference type="RefSeq" id="XP_016652465.1"/>
    </source>
</evidence>
<name>A0ABM1LYI7_PRUMU</name>
<dbReference type="PANTHER" id="PTHR48473">
    <property type="entry name" value="TIR DOMAIN-CONTAINING PROTEIN"/>
    <property type="match status" value="1"/>
</dbReference>
<accession>A0ABM1LYI7</accession>
<sequence>MRATSESAEWIFLATNLGLEILSAACDQASSPRRPHYALFGMLLAIAALLISIGELIYRGKKERVVFRSRGMLMWFYHPPIPPYTPFGTLPDIYGLVAGISQCICSIVQYVYCLRHADNPFKASLLPAIFLVCLGGSKLSNNRMNANTTDIEDSWENSSSTEETSLHPIPEYYAPANIPFLYNQEVEVEVNIEQQEQRRQLRPMQEHVRRRLLQPVQEQDKRMLGLGLLGSWEV</sequence>
<dbReference type="RefSeq" id="XP_016652465.1">
    <property type="nucleotide sequence ID" value="XM_016796979.1"/>
</dbReference>
<protein>
    <submittedName>
        <fullName evidence="3 4">Uncharacterized protein LOC103343208 isoform X1</fullName>
    </submittedName>
</protein>
<keyword evidence="1" id="KW-0472">Membrane</keyword>
<keyword evidence="2" id="KW-1185">Reference proteome</keyword>
<reference evidence="3 4" key="1">
    <citation type="submission" date="2025-05" db="UniProtKB">
        <authorList>
            <consortium name="RefSeq"/>
        </authorList>
    </citation>
    <scope>IDENTIFICATION</scope>
</reference>
<evidence type="ECO:0000313" key="2">
    <source>
        <dbReference type="Proteomes" id="UP000694861"/>
    </source>
</evidence>
<evidence type="ECO:0000313" key="3">
    <source>
        <dbReference type="RefSeq" id="XP_016652464.1"/>
    </source>
</evidence>
<keyword evidence="1" id="KW-0812">Transmembrane</keyword>
<dbReference type="PANTHER" id="PTHR48473:SF1">
    <property type="entry name" value="TIR DOMAIN-CONTAINING PROTEIN"/>
    <property type="match status" value="1"/>
</dbReference>
<organism evidence="2 3">
    <name type="scientific">Prunus mume</name>
    <name type="common">Japanese apricot</name>
    <name type="synonym">Armeniaca mume</name>
    <dbReference type="NCBI Taxonomy" id="102107"/>
    <lineage>
        <taxon>Eukaryota</taxon>
        <taxon>Viridiplantae</taxon>
        <taxon>Streptophyta</taxon>
        <taxon>Embryophyta</taxon>
        <taxon>Tracheophyta</taxon>
        <taxon>Spermatophyta</taxon>
        <taxon>Magnoliopsida</taxon>
        <taxon>eudicotyledons</taxon>
        <taxon>Gunneridae</taxon>
        <taxon>Pentapetalae</taxon>
        <taxon>rosids</taxon>
        <taxon>fabids</taxon>
        <taxon>Rosales</taxon>
        <taxon>Rosaceae</taxon>
        <taxon>Amygdaloideae</taxon>
        <taxon>Amygdaleae</taxon>
        <taxon>Prunus</taxon>
    </lineage>
</organism>
<gene>
    <name evidence="3 4" type="primary">LOC103343208</name>
</gene>
<feature type="transmembrane region" description="Helical" evidence="1">
    <location>
        <begin position="37"/>
        <end position="58"/>
    </location>
</feature>
<keyword evidence="1" id="KW-1133">Transmembrane helix</keyword>
<proteinExistence type="predicted"/>
<dbReference type="GeneID" id="103343208"/>
<evidence type="ECO:0000256" key="1">
    <source>
        <dbReference type="SAM" id="Phobius"/>
    </source>
</evidence>
<dbReference type="RefSeq" id="XP_016652464.1">
    <property type="nucleotide sequence ID" value="XM_016796978.1"/>
</dbReference>
<dbReference type="Proteomes" id="UP000694861">
    <property type="component" value="Unplaced"/>
</dbReference>